<feature type="compositionally biased region" description="Basic and acidic residues" evidence="1">
    <location>
        <begin position="20"/>
        <end position="32"/>
    </location>
</feature>
<proteinExistence type="predicted"/>
<dbReference type="WBParaSite" id="TCNE_0000283101-mRNA-1">
    <property type="protein sequence ID" value="TCNE_0000283101-mRNA-1"/>
    <property type="gene ID" value="TCNE_0000283101"/>
</dbReference>
<feature type="compositionally biased region" description="Polar residues" evidence="1">
    <location>
        <begin position="44"/>
        <end position="53"/>
    </location>
</feature>
<accession>A0A183U2W1</accession>
<name>A0A183U2W1_TOXCA</name>
<reference evidence="2 3" key="2">
    <citation type="submission" date="2018-11" db="EMBL/GenBank/DDBJ databases">
        <authorList>
            <consortium name="Pathogen Informatics"/>
        </authorList>
    </citation>
    <scope>NUCLEOTIDE SEQUENCE [LARGE SCALE GENOMIC DNA]</scope>
</reference>
<gene>
    <name evidence="2" type="ORF">TCNE_LOCUS2831</name>
</gene>
<protein>
    <submittedName>
        <fullName evidence="4">Myelin basic protein</fullName>
    </submittedName>
</protein>
<reference evidence="4" key="1">
    <citation type="submission" date="2016-06" db="UniProtKB">
        <authorList>
            <consortium name="WormBaseParasite"/>
        </authorList>
    </citation>
    <scope>IDENTIFICATION</scope>
</reference>
<evidence type="ECO:0000313" key="2">
    <source>
        <dbReference type="EMBL" id="VDM28548.1"/>
    </source>
</evidence>
<organism evidence="3 4">
    <name type="scientific">Toxocara canis</name>
    <name type="common">Canine roundworm</name>
    <dbReference type="NCBI Taxonomy" id="6265"/>
    <lineage>
        <taxon>Eukaryota</taxon>
        <taxon>Metazoa</taxon>
        <taxon>Ecdysozoa</taxon>
        <taxon>Nematoda</taxon>
        <taxon>Chromadorea</taxon>
        <taxon>Rhabditida</taxon>
        <taxon>Spirurina</taxon>
        <taxon>Ascaridomorpha</taxon>
        <taxon>Ascaridoidea</taxon>
        <taxon>Toxocaridae</taxon>
        <taxon>Toxocara</taxon>
    </lineage>
</organism>
<keyword evidence="3" id="KW-1185">Reference proteome</keyword>
<dbReference type="EMBL" id="UYWY01003120">
    <property type="protein sequence ID" value="VDM28548.1"/>
    <property type="molecule type" value="Genomic_DNA"/>
</dbReference>
<evidence type="ECO:0000313" key="3">
    <source>
        <dbReference type="Proteomes" id="UP000050794"/>
    </source>
</evidence>
<dbReference type="Proteomes" id="UP000050794">
    <property type="component" value="Unassembled WGS sequence"/>
</dbReference>
<evidence type="ECO:0000313" key="4">
    <source>
        <dbReference type="WBParaSite" id="TCNE_0000283101-mRNA-1"/>
    </source>
</evidence>
<dbReference type="AlphaFoldDB" id="A0A183U2W1"/>
<evidence type="ECO:0000256" key="1">
    <source>
        <dbReference type="SAM" id="MobiDB-lite"/>
    </source>
</evidence>
<sequence>MIPSVEVSRHFPRRVPGKPHTPDREARLKEGTGRVTHKRVLPLTTETASSRLSVRSFAKERKSASPNPFLRRSRGAQGGVVSRNSALSPVAWKPWAKSLKSFSDNPGFLDDD</sequence>
<feature type="region of interest" description="Disordered" evidence="1">
    <location>
        <begin position="1"/>
        <end position="83"/>
    </location>
</feature>